<dbReference type="AlphaFoldDB" id="A0A162ZBV9"/>
<evidence type="ECO:0000313" key="2">
    <source>
        <dbReference type="Proteomes" id="UP000077315"/>
    </source>
</evidence>
<accession>A0A162ZBV9</accession>
<reference evidence="2" key="1">
    <citation type="submission" date="2015-06" db="EMBL/GenBank/DDBJ databases">
        <title>Expansion of signal transduction pathways in fungi by whole-genome duplication.</title>
        <authorList>
            <consortium name="DOE Joint Genome Institute"/>
            <person name="Corrochano L.M."/>
            <person name="Kuo A."/>
            <person name="Marcet-Houben M."/>
            <person name="Polaino S."/>
            <person name="Salamov A."/>
            <person name="Villalobos J.M."/>
            <person name="Alvarez M.I."/>
            <person name="Avalos J."/>
            <person name="Benito E.P."/>
            <person name="Benoit I."/>
            <person name="Burger G."/>
            <person name="Camino L.P."/>
            <person name="Canovas D."/>
            <person name="Cerda-Olmedo E."/>
            <person name="Cheng J.-F."/>
            <person name="Dominguez A."/>
            <person name="Elias M."/>
            <person name="Eslava A.P."/>
            <person name="Glaser F."/>
            <person name="Grimwood J."/>
            <person name="Gutierrez G."/>
            <person name="Heitman J."/>
            <person name="Henrissat B."/>
            <person name="Iturriaga E.A."/>
            <person name="Lang B.F."/>
            <person name="Lavin J.L."/>
            <person name="Lee S."/>
            <person name="Li W."/>
            <person name="Lindquist E."/>
            <person name="Lopez-Garcia S."/>
            <person name="Luque E.M."/>
            <person name="Marcos A.T."/>
            <person name="Martin J."/>
            <person name="McCluskey K."/>
            <person name="Medina H.R."/>
            <person name="Miralles-Duran A."/>
            <person name="Miyazaki A."/>
            <person name="Munoz-Torres E."/>
            <person name="Oguiza J.A."/>
            <person name="Ohm R."/>
            <person name="Olmedo M."/>
            <person name="Orejas M."/>
            <person name="Ortiz-Castellanos L."/>
            <person name="Pisabarro A.G."/>
            <person name="Rodriguez-Romero J."/>
            <person name="Ruiz-Herrera J."/>
            <person name="Ruiz-Vazquez R."/>
            <person name="Sanz C."/>
            <person name="Schackwitz W."/>
            <person name="Schmutz J."/>
            <person name="Shahriari M."/>
            <person name="Shelest E."/>
            <person name="Silva-Franco F."/>
            <person name="Soanes D."/>
            <person name="Syed K."/>
            <person name="Tagua V.G."/>
            <person name="Talbot N.J."/>
            <person name="Thon M."/>
            <person name="De vries R.P."/>
            <person name="Wiebenga A."/>
            <person name="Yadav J.S."/>
            <person name="Braun E.L."/>
            <person name="Baker S."/>
            <person name="Garre V."/>
            <person name="Horwitz B."/>
            <person name="Torres-Martinez S."/>
            <person name="Idnurm A."/>
            <person name="Herrera-Estrella A."/>
            <person name="Gabaldon T."/>
            <person name="Grigoriev I.V."/>
        </authorList>
    </citation>
    <scope>NUCLEOTIDE SEQUENCE [LARGE SCALE GENOMIC DNA]</scope>
    <source>
        <strain evidence="2">NRRL 1555(-)</strain>
    </source>
</reference>
<organism evidence="1 2">
    <name type="scientific">Phycomyces blakesleeanus (strain ATCC 8743b / DSM 1359 / FGSC 10004 / NBRC 33097 / NRRL 1555)</name>
    <dbReference type="NCBI Taxonomy" id="763407"/>
    <lineage>
        <taxon>Eukaryota</taxon>
        <taxon>Fungi</taxon>
        <taxon>Fungi incertae sedis</taxon>
        <taxon>Mucoromycota</taxon>
        <taxon>Mucoromycotina</taxon>
        <taxon>Mucoromycetes</taxon>
        <taxon>Mucorales</taxon>
        <taxon>Phycomycetaceae</taxon>
        <taxon>Phycomyces</taxon>
    </lineage>
</organism>
<dbReference type="GeneID" id="29003552"/>
<dbReference type="EMBL" id="KV441008">
    <property type="protein sequence ID" value="OAD65721.1"/>
    <property type="molecule type" value="Genomic_DNA"/>
</dbReference>
<keyword evidence="2" id="KW-1185">Reference proteome</keyword>
<sequence length="147" mass="17278">MPPCNILFVQELLDKMYTSPYCRFARYPSNFSPSETQRSRQNRILSRNPRLLVALTFVRFANLLSRGRWRQVIELSLEKLLRVIPDLDLLSIESYRWAPGINQHKLVLLLWSIELADFMEYSISLVTEIDNRALNPKLAGTLYKMFI</sequence>
<dbReference type="InParanoid" id="A0A162ZBV9"/>
<gene>
    <name evidence="1" type="ORF">PHYBLDRAFT_72362</name>
</gene>
<name>A0A162ZBV9_PHYB8</name>
<protein>
    <submittedName>
        <fullName evidence="1">Uncharacterized protein</fullName>
    </submittedName>
</protein>
<dbReference type="Proteomes" id="UP000077315">
    <property type="component" value="Unassembled WGS sequence"/>
</dbReference>
<evidence type="ECO:0000313" key="1">
    <source>
        <dbReference type="EMBL" id="OAD65721.1"/>
    </source>
</evidence>
<proteinExistence type="predicted"/>
<dbReference type="VEuPathDB" id="FungiDB:PHYBLDRAFT_72362"/>
<dbReference type="RefSeq" id="XP_018283761.1">
    <property type="nucleotide sequence ID" value="XM_018442646.1"/>
</dbReference>